<dbReference type="Ensembl" id="ENSCABT00000006422.1">
    <property type="protein sequence ID" value="ENSCABP00000005904.1"/>
    <property type="gene ID" value="ENSCABG00000004432.1"/>
</dbReference>
<evidence type="ECO:0000256" key="1">
    <source>
        <dbReference type="ARBA" id="ARBA00010868"/>
    </source>
</evidence>
<dbReference type="OMA" id="MCAQPAV"/>
<dbReference type="GO" id="GO:0005615">
    <property type="term" value="C:extracellular space"/>
    <property type="evidence" value="ECO:0007669"/>
    <property type="project" value="UniProtKB-KW"/>
</dbReference>
<proteinExistence type="inferred from homology"/>
<evidence type="ECO:0000256" key="3">
    <source>
        <dbReference type="ARBA" id="ARBA00022514"/>
    </source>
</evidence>
<dbReference type="Gene3D" id="2.40.50.40">
    <property type="match status" value="1"/>
</dbReference>
<feature type="domain" description="Chemokine interleukin-8-like" evidence="7">
    <location>
        <begin position="31"/>
        <end position="89"/>
    </location>
</feature>
<accession>A0A8C0GE23</accession>
<evidence type="ECO:0000256" key="4">
    <source>
        <dbReference type="ARBA" id="ARBA00022729"/>
    </source>
</evidence>
<sequence>MKVSVAALVFVLMHRTVHWFLPSLSVISGITSDCCFTYTSRQIPRGLVTDYFVTSSMCAQPAVVFIMKKERKICANPKDAWVQEYVNDLKYRVTQ</sequence>
<dbReference type="GO" id="GO:0048020">
    <property type="term" value="F:CCR chemokine receptor binding"/>
    <property type="evidence" value="ECO:0007669"/>
    <property type="project" value="TreeGrafter"/>
</dbReference>
<evidence type="ECO:0000313" key="8">
    <source>
        <dbReference type="Ensembl" id="ENSCABP00000005904.1"/>
    </source>
</evidence>
<keyword evidence="5" id="KW-1015">Disulfide bond</keyword>
<dbReference type="PROSITE" id="PS00472">
    <property type="entry name" value="SMALL_CYTOKINES_CC"/>
    <property type="match status" value="1"/>
</dbReference>
<dbReference type="AlphaFoldDB" id="A0A8C0GE23"/>
<evidence type="ECO:0000313" key="9">
    <source>
        <dbReference type="Proteomes" id="UP000694404"/>
    </source>
</evidence>
<protein>
    <recommendedName>
        <fullName evidence="6">C-C motif chemokine</fullName>
    </recommendedName>
</protein>
<evidence type="ECO:0000259" key="7">
    <source>
        <dbReference type="SMART" id="SM00199"/>
    </source>
</evidence>
<dbReference type="Proteomes" id="UP000694404">
    <property type="component" value="Unplaced"/>
</dbReference>
<dbReference type="PANTHER" id="PTHR12015:SF103">
    <property type="entry name" value="C-C MOTIF CHEMOKINE 4-RELATED"/>
    <property type="match status" value="1"/>
</dbReference>
<name>A0A8C0GE23_CHEAB</name>
<dbReference type="InterPro" id="IPR001811">
    <property type="entry name" value="Chemokine_IL8-like_dom"/>
</dbReference>
<keyword evidence="4" id="KW-0732">Signal</keyword>
<keyword evidence="6" id="KW-0964">Secreted</keyword>
<dbReference type="FunFam" id="2.40.50.40:FF:000002">
    <property type="entry name" value="C-C motif chemokine"/>
    <property type="match status" value="1"/>
</dbReference>
<comment type="subcellular location">
    <subcellularLocation>
        <location evidence="6">Secreted</location>
    </subcellularLocation>
</comment>
<dbReference type="InterPro" id="IPR036048">
    <property type="entry name" value="Interleukin_8-like_sf"/>
</dbReference>
<dbReference type="GO" id="GO:0006954">
    <property type="term" value="P:inflammatory response"/>
    <property type="evidence" value="ECO:0007669"/>
    <property type="project" value="TreeGrafter"/>
</dbReference>
<organism evidence="8 9">
    <name type="scientific">Chelonoidis abingdonii</name>
    <name type="common">Abingdon island giant tortoise</name>
    <name type="synonym">Testudo abingdonii</name>
    <dbReference type="NCBI Taxonomy" id="106734"/>
    <lineage>
        <taxon>Eukaryota</taxon>
        <taxon>Metazoa</taxon>
        <taxon>Chordata</taxon>
        <taxon>Craniata</taxon>
        <taxon>Vertebrata</taxon>
        <taxon>Euteleostomi</taxon>
        <taxon>Archelosauria</taxon>
        <taxon>Testudinata</taxon>
        <taxon>Testudines</taxon>
        <taxon>Cryptodira</taxon>
        <taxon>Durocryptodira</taxon>
        <taxon>Testudinoidea</taxon>
        <taxon>Testudinidae</taxon>
        <taxon>Chelonoidis</taxon>
    </lineage>
</organism>
<dbReference type="GO" id="GO:0061844">
    <property type="term" value="P:antimicrobial humoral immune response mediated by antimicrobial peptide"/>
    <property type="evidence" value="ECO:0007669"/>
    <property type="project" value="TreeGrafter"/>
</dbReference>
<evidence type="ECO:0000256" key="5">
    <source>
        <dbReference type="ARBA" id="ARBA00023157"/>
    </source>
</evidence>
<evidence type="ECO:0000256" key="6">
    <source>
        <dbReference type="RuleBase" id="RU361150"/>
    </source>
</evidence>
<dbReference type="GO" id="GO:0030335">
    <property type="term" value="P:positive regulation of cell migration"/>
    <property type="evidence" value="ECO:0007669"/>
    <property type="project" value="TreeGrafter"/>
</dbReference>
<dbReference type="InterPro" id="IPR000827">
    <property type="entry name" value="Chemokine_CC_CS"/>
</dbReference>
<dbReference type="CDD" id="cd00272">
    <property type="entry name" value="Chemokine_CC"/>
    <property type="match status" value="1"/>
</dbReference>
<keyword evidence="9" id="KW-1185">Reference proteome</keyword>
<dbReference type="GeneTree" id="ENSGT01100000263482"/>
<comment type="similarity">
    <text evidence="1 6">Belongs to the intercrine beta (chemokine CC) family.</text>
</comment>
<dbReference type="Pfam" id="PF00048">
    <property type="entry name" value="IL8"/>
    <property type="match status" value="1"/>
</dbReference>
<evidence type="ECO:0000256" key="2">
    <source>
        <dbReference type="ARBA" id="ARBA00022500"/>
    </source>
</evidence>
<dbReference type="GO" id="GO:0070098">
    <property type="term" value="P:chemokine-mediated signaling pathway"/>
    <property type="evidence" value="ECO:0007669"/>
    <property type="project" value="TreeGrafter"/>
</dbReference>
<dbReference type="SMART" id="SM00199">
    <property type="entry name" value="SCY"/>
    <property type="match status" value="1"/>
</dbReference>
<dbReference type="GO" id="GO:0008009">
    <property type="term" value="F:chemokine activity"/>
    <property type="evidence" value="ECO:0007669"/>
    <property type="project" value="InterPro"/>
</dbReference>
<dbReference type="GO" id="GO:0048245">
    <property type="term" value="P:eosinophil chemotaxis"/>
    <property type="evidence" value="ECO:0007669"/>
    <property type="project" value="TreeGrafter"/>
</dbReference>
<keyword evidence="2 6" id="KW-0145">Chemotaxis</keyword>
<dbReference type="PANTHER" id="PTHR12015">
    <property type="entry name" value="SMALL INDUCIBLE CYTOKINE A"/>
    <property type="match status" value="1"/>
</dbReference>
<reference evidence="8" key="1">
    <citation type="submission" date="2025-08" db="UniProtKB">
        <authorList>
            <consortium name="Ensembl"/>
        </authorList>
    </citation>
    <scope>IDENTIFICATION</scope>
</reference>
<dbReference type="InterPro" id="IPR039809">
    <property type="entry name" value="Chemokine_b/g/d"/>
</dbReference>
<dbReference type="SUPFAM" id="SSF54117">
    <property type="entry name" value="Interleukin 8-like chemokines"/>
    <property type="match status" value="1"/>
</dbReference>
<reference evidence="8" key="2">
    <citation type="submission" date="2025-09" db="UniProtKB">
        <authorList>
            <consortium name="Ensembl"/>
        </authorList>
    </citation>
    <scope>IDENTIFICATION</scope>
</reference>
<keyword evidence="3 6" id="KW-0202">Cytokine</keyword>